<dbReference type="PANTHER" id="PTHR18929:SF240">
    <property type="entry name" value="PROTEIN DISULFIDE-ISOMERASE"/>
    <property type="match status" value="1"/>
</dbReference>
<comment type="caution">
    <text evidence="3">The sequence shown here is derived from an EMBL/GenBank/DDBJ whole genome shotgun (WGS) entry which is preliminary data.</text>
</comment>
<comment type="similarity">
    <text evidence="1">Belongs to the protein disulfide isomerase family.</text>
</comment>
<dbReference type="Gene3D" id="3.40.30.10">
    <property type="entry name" value="Glutaredoxin"/>
    <property type="match status" value="1"/>
</dbReference>
<feature type="chain" id="PRO_5012023557" description="Thioredoxin domain-containing protein" evidence="2">
    <location>
        <begin position="21"/>
        <end position="521"/>
    </location>
</feature>
<evidence type="ECO:0000313" key="3">
    <source>
        <dbReference type="EMBL" id="OHT08852.1"/>
    </source>
</evidence>
<protein>
    <recommendedName>
        <fullName evidence="5">Thioredoxin domain-containing protein</fullName>
    </recommendedName>
</protein>
<reference evidence="3" key="1">
    <citation type="submission" date="2016-10" db="EMBL/GenBank/DDBJ databases">
        <authorList>
            <person name="Benchimol M."/>
            <person name="Almeida L.G."/>
            <person name="Vasconcelos A.T."/>
            <person name="Perreira-Neves A."/>
            <person name="Rosa I.A."/>
            <person name="Tasca T."/>
            <person name="Bogo M.R."/>
            <person name="de Souza W."/>
        </authorList>
    </citation>
    <scope>NUCLEOTIDE SEQUENCE [LARGE SCALE GENOMIC DNA]</scope>
    <source>
        <strain evidence="3">K</strain>
    </source>
</reference>
<evidence type="ECO:0008006" key="5">
    <source>
        <dbReference type="Google" id="ProtNLM"/>
    </source>
</evidence>
<dbReference type="InterPro" id="IPR036249">
    <property type="entry name" value="Thioredoxin-like_sf"/>
</dbReference>
<dbReference type="VEuPathDB" id="TrichDB:TRFO_22519"/>
<evidence type="ECO:0000256" key="1">
    <source>
        <dbReference type="ARBA" id="ARBA00006347"/>
    </source>
</evidence>
<dbReference type="PANTHER" id="PTHR18929">
    <property type="entry name" value="PROTEIN DISULFIDE ISOMERASE"/>
    <property type="match status" value="1"/>
</dbReference>
<dbReference type="GeneID" id="94837305"/>
<sequence length="521" mass="59202">MFFFLFSLIFSADFVPYVTSESLLLIPMNLTQISEIINEVQLLVVFIHHPFSQKSINARRNLMEAIPLFQNELIFTEVDARNATSLLDNLGVSAPHIMFYTNGTLWGHYYFPYSETALLYLLNMFANGPRPAISDRTSLYKSLGGSYFTMLYPLNDTINAQNLNRFASSHTGFIDLVPFSLSNNAGLDPNSYYLFRIEDLEMQKVDSNIASLVNATKPLFKRIAPEDFISNRKLTFAISEYSLTSKIVDVLEKVAISFPEIVVGFVDRALHDFVNFSVSGTIDEIPCISLMNTTARKYYQIPHELNDKLRNGDNSIFDDIKTFLTDLPDPISMSEPLPTKESGNDAQSQNTVKLVGLNHDDFILNHDFDSVVLYYSRNTPITHQFIRNFQATADLFATNNLLDRIKFGFINTTCNSANFPLMPVQPHIEIYPKNGNNWEYFGQANVNAITRFIKEHATEKVDIETPEATDKEDSTELLQIYSEIKSLNDAEKERAQIRLERLAGKLGVNLTDINQAIKNEF</sequence>
<organism evidence="3 4">
    <name type="scientific">Tritrichomonas foetus</name>
    <dbReference type="NCBI Taxonomy" id="1144522"/>
    <lineage>
        <taxon>Eukaryota</taxon>
        <taxon>Metamonada</taxon>
        <taxon>Parabasalia</taxon>
        <taxon>Tritrichomonadida</taxon>
        <taxon>Tritrichomonadidae</taxon>
        <taxon>Tritrichomonas</taxon>
    </lineage>
</organism>
<dbReference type="GO" id="GO:0003756">
    <property type="term" value="F:protein disulfide isomerase activity"/>
    <property type="evidence" value="ECO:0007669"/>
    <property type="project" value="TreeGrafter"/>
</dbReference>
<dbReference type="SUPFAM" id="SSF52833">
    <property type="entry name" value="Thioredoxin-like"/>
    <property type="match status" value="1"/>
</dbReference>
<dbReference type="Proteomes" id="UP000179807">
    <property type="component" value="Unassembled WGS sequence"/>
</dbReference>
<dbReference type="GO" id="GO:0034976">
    <property type="term" value="P:response to endoplasmic reticulum stress"/>
    <property type="evidence" value="ECO:0007669"/>
    <property type="project" value="TreeGrafter"/>
</dbReference>
<dbReference type="RefSeq" id="XP_068361988.1">
    <property type="nucleotide sequence ID" value="XM_068502601.1"/>
</dbReference>
<dbReference type="EMBL" id="MLAK01000656">
    <property type="protein sequence ID" value="OHT08852.1"/>
    <property type="molecule type" value="Genomic_DNA"/>
</dbReference>
<feature type="signal peptide" evidence="2">
    <location>
        <begin position="1"/>
        <end position="20"/>
    </location>
</feature>
<dbReference type="GO" id="GO:0006457">
    <property type="term" value="P:protein folding"/>
    <property type="evidence" value="ECO:0007669"/>
    <property type="project" value="TreeGrafter"/>
</dbReference>
<keyword evidence="2" id="KW-0732">Signal</keyword>
<proteinExistence type="inferred from homology"/>
<accession>A0A1J4KGC4</accession>
<dbReference type="AlphaFoldDB" id="A0A1J4KGC4"/>
<evidence type="ECO:0000256" key="2">
    <source>
        <dbReference type="SAM" id="SignalP"/>
    </source>
</evidence>
<gene>
    <name evidence="3" type="ORF">TRFO_22519</name>
</gene>
<name>A0A1J4KGC4_9EUKA</name>
<evidence type="ECO:0000313" key="4">
    <source>
        <dbReference type="Proteomes" id="UP000179807"/>
    </source>
</evidence>
<dbReference type="OrthoDB" id="10504823at2759"/>
<keyword evidence="4" id="KW-1185">Reference proteome</keyword>
<dbReference type="GO" id="GO:0005783">
    <property type="term" value="C:endoplasmic reticulum"/>
    <property type="evidence" value="ECO:0007669"/>
    <property type="project" value="TreeGrafter"/>
</dbReference>